<feature type="transmembrane region" description="Helical" evidence="8">
    <location>
        <begin position="428"/>
        <end position="449"/>
    </location>
</feature>
<keyword evidence="6 8" id="KW-1133">Transmembrane helix</keyword>
<dbReference type="EMBL" id="LMYN01000103">
    <property type="protein sequence ID" value="KSA00097.1"/>
    <property type="molecule type" value="Genomic_DNA"/>
</dbReference>
<dbReference type="GO" id="GO:0015179">
    <property type="term" value="F:L-amino acid transmembrane transporter activity"/>
    <property type="evidence" value="ECO:0007669"/>
    <property type="project" value="TreeGrafter"/>
</dbReference>
<keyword evidence="4 8" id="KW-0812">Transmembrane</keyword>
<gene>
    <name evidence="10" type="ORF">AC631_04139</name>
</gene>
<reference evidence="10 11" key="1">
    <citation type="submission" date="2015-11" db="EMBL/GenBank/DDBJ databases">
        <title>The genome of Debaryomyces fabryi.</title>
        <authorList>
            <person name="Tafer H."/>
            <person name="Lopandic K."/>
        </authorList>
    </citation>
    <scope>NUCLEOTIDE SEQUENCE [LARGE SCALE GENOMIC DNA]</scope>
    <source>
        <strain evidence="10 11">CBS 789</strain>
    </source>
</reference>
<protein>
    <recommendedName>
        <fullName evidence="9">Amino acid transporter transmembrane domain-containing protein</fullName>
    </recommendedName>
</protein>
<feature type="transmembrane region" description="Helical" evidence="8">
    <location>
        <begin position="347"/>
        <end position="367"/>
    </location>
</feature>
<keyword evidence="7 8" id="KW-0472">Membrane</keyword>
<comment type="similarity">
    <text evidence="2">Belongs to the amino acid/polyamine transporter 2 family.</text>
</comment>
<dbReference type="AlphaFoldDB" id="A0A0V1PV33"/>
<evidence type="ECO:0000256" key="2">
    <source>
        <dbReference type="ARBA" id="ARBA00008066"/>
    </source>
</evidence>
<organism evidence="10 11">
    <name type="scientific">Debaryomyces fabryi</name>
    <dbReference type="NCBI Taxonomy" id="58627"/>
    <lineage>
        <taxon>Eukaryota</taxon>
        <taxon>Fungi</taxon>
        <taxon>Dikarya</taxon>
        <taxon>Ascomycota</taxon>
        <taxon>Saccharomycotina</taxon>
        <taxon>Pichiomycetes</taxon>
        <taxon>Debaryomycetaceae</taxon>
        <taxon>Debaryomyces</taxon>
    </lineage>
</organism>
<dbReference type="GO" id="GO:0005774">
    <property type="term" value="C:vacuolar membrane"/>
    <property type="evidence" value="ECO:0007669"/>
    <property type="project" value="TreeGrafter"/>
</dbReference>
<evidence type="ECO:0000313" key="10">
    <source>
        <dbReference type="EMBL" id="KSA00097.1"/>
    </source>
</evidence>
<keyword evidence="11" id="KW-1185">Reference proteome</keyword>
<feature type="transmembrane region" description="Helical" evidence="8">
    <location>
        <begin position="542"/>
        <end position="564"/>
    </location>
</feature>
<dbReference type="RefSeq" id="XP_015466199.1">
    <property type="nucleotide sequence ID" value="XM_015612968.1"/>
</dbReference>
<dbReference type="InterPro" id="IPR013057">
    <property type="entry name" value="AA_transpt_TM"/>
</dbReference>
<feature type="transmembrane region" description="Helical" evidence="8">
    <location>
        <begin position="283"/>
        <end position="305"/>
    </location>
</feature>
<evidence type="ECO:0000256" key="1">
    <source>
        <dbReference type="ARBA" id="ARBA00004141"/>
    </source>
</evidence>
<feature type="domain" description="Amino acid transporter transmembrane" evidence="9">
    <location>
        <begin position="204"/>
        <end position="597"/>
    </location>
</feature>
<feature type="transmembrane region" description="Helical" evidence="8">
    <location>
        <begin position="576"/>
        <end position="598"/>
    </location>
</feature>
<evidence type="ECO:0000256" key="4">
    <source>
        <dbReference type="ARBA" id="ARBA00022692"/>
    </source>
</evidence>
<feature type="transmembrane region" description="Helical" evidence="8">
    <location>
        <begin position="211"/>
        <end position="231"/>
    </location>
</feature>
<feature type="transmembrane region" description="Helical" evidence="8">
    <location>
        <begin position="237"/>
        <end position="257"/>
    </location>
</feature>
<comment type="caution">
    <text evidence="10">The sequence shown here is derived from an EMBL/GenBank/DDBJ whole genome shotgun (WGS) entry which is preliminary data.</text>
</comment>
<dbReference type="PANTHER" id="PTHR22950:SF692">
    <property type="entry name" value="TRANSMEMBRANE AMINO ACID TRANSPORTER FAMILY PROTEIN"/>
    <property type="match status" value="1"/>
</dbReference>
<dbReference type="Proteomes" id="UP000054251">
    <property type="component" value="Unassembled WGS sequence"/>
</dbReference>
<evidence type="ECO:0000256" key="8">
    <source>
        <dbReference type="SAM" id="Phobius"/>
    </source>
</evidence>
<name>A0A0V1PV33_9ASCO</name>
<evidence type="ECO:0000313" key="11">
    <source>
        <dbReference type="Proteomes" id="UP000054251"/>
    </source>
</evidence>
<feature type="transmembrane region" description="Helical" evidence="8">
    <location>
        <begin position="387"/>
        <end position="407"/>
    </location>
</feature>
<evidence type="ECO:0000256" key="6">
    <source>
        <dbReference type="ARBA" id="ARBA00022989"/>
    </source>
</evidence>
<dbReference type="OrthoDB" id="655540at2759"/>
<keyword evidence="5" id="KW-0029">Amino-acid transport</keyword>
<evidence type="ECO:0000256" key="5">
    <source>
        <dbReference type="ARBA" id="ARBA00022970"/>
    </source>
</evidence>
<keyword evidence="3" id="KW-0813">Transport</keyword>
<proteinExistence type="inferred from homology"/>
<evidence type="ECO:0000256" key="7">
    <source>
        <dbReference type="ARBA" id="ARBA00023136"/>
    </source>
</evidence>
<evidence type="ECO:0000256" key="3">
    <source>
        <dbReference type="ARBA" id="ARBA00022448"/>
    </source>
</evidence>
<feature type="transmembrane region" description="Helical" evidence="8">
    <location>
        <begin position="464"/>
        <end position="482"/>
    </location>
</feature>
<comment type="subcellular location">
    <subcellularLocation>
        <location evidence="1">Membrane</location>
        <topology evidence="1">Multi-pass membrane protein</topology>
    </subcellularLocation>
</comment>
<evidence type="ECO:0000259" key="9">
    <source>
        <dbReference type="Pfam" id="PF01490"/>
    </source>
</evidence>
<dbReference type="Pfam" id="PF01490">
    <property type="entry name" value="Aa_trans"/>
    <property type="match status" value="1"/>
</dbReference>
<dbReference type="PANTHER" id="PTHR22950">
    <property type="entry name" value="AMINO ACID TRANSPORTER"/>
    <property type="match status" value="1"/>
</dbReference>
<feature type="transmembrane region" description="Helical" evidence="8">
    <location>
        <begin position="325"/>
        <end position="342"/>
    </location>
</feature>
<dbReference type="GeneID" id="26841148"/>
<feature type="transmembrane region" description="Helical" evidence="8">
    <location>
        <begin position="519"/>
        <end position="536"/>
    </location>
</feature>
<accession>A0A0V1PV33</accession>
<sequence length="600" mass="65750">MEYSEDDTAIDETTPFVRSRRPTHSILDAPLGSFKGPNSLHNFASSFTRAQSFAASKIDNDIRKKRSFFYNDSNVQHDSVVDDELFDPELMVPSARGERLSVVLHDVMNKNLVFNGADHNISPNNDVFYQDDIINVLNQSKSRKNSTYTGGGAMPININKRKSFPSPSFSSIRSSISMATTASRFNLTKIEDKDGNVVTVLEGQSTAPQTIFNSINVLIGVGLLALPVGILKAGWVIGVPLLACCGLTTYWSATLLSKAMDTDRTIMTYADLGYAAYGSMAKLFISLIFSMDLLGAGVSLIVLFSDSLFALLGDEVVWTKTKFKLISFFVLTPFTFLPLPILSIFSLFGIISTISITLLVLVCGFLKPDSPGSLISIMPTNMWPQSIPDLLLAIGILMAPFGGHAIFPNLKSDMRHPHKFTGTLSTTYSITLVTDLSMGILGFLMFGAYCNNEITNNLLVTSGYPIWCYPLLSGLICLIPLAKTPLNAKPIISTLDILFNVDKSSQNGFRRFFNSFIKLVIRIGVNAVFVGLAILFPEFDRVIGILGSSICFLVCIILPCLFYLKLCNNSLQAFEKAIVSIAIFVSVILAFIGTWAVLNF</sequence>